<dbReference type="AlphaFoldDB" id="A0A5P3MSL0"/>
<reference evidence="1 2" key="1">
    <citation type="submission" date="2018-08" db="EMBL/GenBank/DDBJ databases">
        <title>Neisseria animalis ATCC 49930 complete genome.</title>
        <authorList>
            <person name="Veseli I.A."/>
            <person name="Mascarenhas dos Santos A.C."/>
            <person name="Buttler R."/>
            <person name="Pombert J.-F."/>
        </authorList>
    </citation>
    <scope>NUCLEOTIDE SEQUENCE [LARGE SCALE GENOMIC DNA]</scope>
    <source>
        <strain evidence="1 2">ATCC 49930</strain>
    </source>
</reference>
<accession>A0A5P3MSL0</accession>
<dbReference type="Proteomes" id="UP000325536">
    <property type="component" value="Chromosome"/>
</dbReference>
<keyword evidence="2" id="KW-1185">Reference proteome</keyword>
<evidence type="ECO:0000313" key="2">
    <source>
        <dbReference type="Proteomes" id="UP000325536"/>
    </source>
</evidence>
<name>A0A5P3MSL0_NEIAN</name>
<dbReference type="EMBL" id="CP031699">
    <property type="protein sequence ID" value="QEY24508.1"/>
    <property type="molecule type" value="Genomic_DNA"/>
</dbReference>
<protein>
    <submittedName>
        <fullName evidence="1">Uncharacterized protein</fullName>
    </submittedName>
</protein>
<evidence type="ECO:0000313" key="1">
    <source>
        <dbReference type="EMBL" id="QEY24508.1"/>
    </source>
</evidence>
<proteinExistence type="predicted"/>
<organism evidence="1 2">
    <name type="scientific">Neisseria animalis</name>
    <dbReference type="NCBI Taxonomy" id="492"/>
    <lineage>
        <taxon>Bacteria</taxon>
        <taxon>Pseudomonadati</taxon>
        <taxon>Pseudomonadota</taxon>
        <taxon>Betaproteobacteria</taxon>
        <taxon>Neisseriales</taxon>
        <taxon>Neisseriaceae</taxon>
        <taxon>Neisseria</taxon>
    </lineage>
</organism>
<gene>
    <name evidence="1" type="ORF">D0T90_08525</name>
</gene>
<sequence length="84" mass="9863">MERVRRRIFFIFQPKAVCKNIISAICFADGLNINHQQIRNAALTLEKQLFHLFMLEWVFKPVQPPCRLVPPDIPHNFSDTEEPS</sequence>
<dbReference type="KEGG" id="naq:D0T90_08525"/>